<feature type="region of interest" description="Disordered" evidence="1">
    <location>
        <begin position="84"/>
        <end position="103"/>
    </location>
</feature>
<dbReference type="EMBL" id="LT629791">
    <property type="protein sequence ID" value="SDU78898.1"/>
    <property type="molecule type" value="Genomic_DNA"/>
</dbReference>
<name>A0A1H2LE40_9ACTN</name>
<evidence type="ECO:0000256" key="1">
    <source>
        <dbReference type="SAM" id="MobiDB-lite"/>
    </source>
</evidence>
<keyword evidence="4" id="KW-1185">Reference proteome</keyword>
<reference evidence="4" key="1">
    <citation type="submission" date="2016-10" db="EMBL/GenBank/DDBJ databases">
        <authorList>
            <person name="Varghese N."/>
            <person name="Submissions S."/>
        </authorList>
    </citation>
    <scope>NUCLEOTIDE SEQUENCE [LARGE SCALE GENOMIC DNA]</scope>
    <source>
        <strain evidence="4">DSM 45079</strain>
    </source>
</reference>
<protein>
    <submittedName>
        <fullName evidence="3">Uncharacterized protein</fullName>
    </submittedName>
</protein>
<organism evidence="3 4">
    <name type="scientific">Jiangella alkaliphila</name>
    <dbReference type="NCBI Taxonomy" id="419479"/>
    <lineage>
        <taxon>Bacteria</taxon>
        <taxon>Bacillati</taxon>
        <taxon>Actinomycetota</taxon>
        <taxon>Actinomycetes</taxon>
        <taxon>Jiangellales</taxon>
        <taxon>Jiangellaceae</taxon>
        <taxon>Jiangella</taxon>
    </lineage>
</organism>
<keyword evidence="2" id="KW-0472">Membrane</keyword>
<evidence type="ECO:0000256" key="2">
    <source>
        <dbReference type="SAM" id="Phobius"/>
    </source>
</evidence>
<accession>A0A1H2LE40</accession>
<evidence type="ECO:0000313" key="3">
    <source>
        <dbReference type="EMBL" id="SDU78898.1"/>
    </source>
</evidence>
<feature type="transmembrane region" description="Helical" evidence="2">
    <location>
        <begin position="37"/>
        <end position="54"/>
    </location>
</feature>
<gene>
    <name evidence="3" type="ORF">SAMN04488563_5887</name>
</gene>
<proteinExistence type="predicted"/>
<dbReference type="Proteomes" id="UP000182977">
    <property type="component" value="Chromosome I"/>
</dbReference>
<dbReference type="AlphaFoldDB" id="A0A1H2LE40"/>
<feature type="transmembrane region" description="Helical" evidence="2">
    <location>
        <begin position="61"/>
        <end position="82"/>
    </location>
</feature>
<feature type="region of interest" description="Disordered" evidence="1">
    <location>
        <begin position="6"/>
        <end position="26"/>
    </location>
</feature>
<evidence type="ECO:0000313" key="4">
    <source>
        <dbReference type="Proteomes" id="UP000182977"/>
    </source>
</evidence>
<keyword evidence="2" id="KW-0812">Transmembrane</keyword>
<sequence>MFEVRARLSDGLEDAGAAQATGPAGEAGSWVRANAQWLRVAVGVLGSIVLLWGNEVTVQRLLWSLLLTVALLGAIQVLIGAGGGGTRSGPGLQPPVMHGRLPR</sequence>
<keyword evidence="2" id="KW-1133">Transmembrane helix</keyword>